<protein>
    <submittedName>
        <fullName evidence="9">UDP-N-acetylgalactosamine-undecaprenyl-phosphate N-acetylgalactosaminephosphotransferase</fullName>
        <ecNumber evidence="9">2.7.8.40</ecNumber>
    </submittedName>
</protein>
<evidence type="ECO:0000256" key="3">
    <source>
        <dbReference type="ARBA" id="ARBA00022679"/>
    </source>
</evidence>
<keyword evidence="10" id="KW-1185">Reference proteome</keyword>
<dbReference type="EC" id="2.7.8.40" evidence="9"/>
<dbReference type="RefSeq" id="WP_103238273.1">
    <property type="nucleotide sequence ID" value="NZ_JANJZD010000004.1"/>
</dbReference>
<gene>
    <name evidence="9" type="primary">wecA_1</name>
    <name evidence="9" type="ORF">AMURIS_00854</name>
</gene>
<dbReference type="EMBL" id="OFSM01000004">
    <property type="protein sequence ID" value="SOY28147.1"/>
    <property type="molecule type" value="Genomic_DNA"/>
</dbReference>
<evidence type="ECO:0000256" key="1">
    <source>
        <dbReference type="ARBA" id="ARBA00004141"/>
    </source>
</evidence>
<organism evidence="9 10">
    <name type="scientific">Acetatifactor muris</name>
    <dbReference type="NCBI Taxonomy" id="879566"/>
    <lineage>
        <taxon>Bacteria</taxon>
        <taxon>Bacillati</taxon>
        <taxon>Bacillota</taxon>
        <taxon>Clostridia</taxon>
        <taxon>Lachnospirales</taxon>
        <taxon>Lachnospiraceae</taxon>
        <taxon>Acetatifactor</taxon>
    </lineage>
</organism>
<feature type="transmembrane region" description="Helical" evidence="7">
    <location>
        <begin position="110"/>
        <end position="129"/>
    </location>
</feature>
<feature type="transmembrane region" description="Helical" evidence="7">
    <location>
        <begin position="298"/>
        <end position="320"/>
    </location>
</feature>
<dbReference type="InterPro" id="IPR017475">
    <property type="entry name" value="EPS_sugar_tfrase"/>
</dbReference>
<evidence type="ECO:0000256" key="2">
    <source>
        <dbReference type="ARBA" id="ARBA00006464"/>
    </source>
</evidence>
<keyword evidence="5 7" id="KW-1133">Transmembrane helix</keyword>
<comment type="similarity">
    <text evidence="2">Belongs to the bacterial sugar transferase family.</text>
</comment>
<reference evidence="9 10" key="1">
    <citation type="submission" date="2018-01" db="EMBL/GenBank/DDBJ databases">
        <authorList>
            <person name="Gaut B.S."/>
            <person name="Morton B.R."/>
            <person name="Clegg M.T."/>
            <person name="Duvall M.R."/>
        </authorList>
    </citation>
    <scope>NUCLEOTIDE SEQUENCE [LARGE SCALE GENOMIC DNA]</scope>
    <source>
        <strain evidence="9">GP69</strain>
    </source>
</reference>
<feature type="transmembrane region" description="Helical" evidence="7">
    <location>
        <begin position="82"/>
        <end position="98"/>
    </location>
</feature>
<keyword evidence="3 9" id="KW-0808">Transferase</keyword>
<dbReference type="PANTHER" id="PTHR30576">
    <property type="entry name" value="COLANIC BIOSYNTHESIS UDP-GLUCOSE LIPID CARRIER TRANSFERASE"/>
    <property type="match status" value="1"/>
</dbReference>
<keyword evidence="4 7" id="KW-0812">Transmembrane</keyword>
<accession>A0A2K4ZCF5</accession>
<proteinExistence type="inferred from homology"/>
<dbReference type="Proteomes" id="UP000236311">
    <property type="component" value="Unassembled WGS sequence"/>
</dbReference>
<feature type="transmembrane region" description="Helical" evidence="7">
    <location>
        <begin position="12"/>
        <end position="33"/>
    </location>
</feature>
<comment type="subcellular location">
    <subcellularLocation>
        <location evidence="1">Membrane</location>
        <topology evidence="1">Multi-pass membrane protein</topology>
    </subcellularLocation>
</comment>
<keyword evidence="6 7" id="KW-0472">Membrane</keyword>
<evidence type="ECO:0000313" key="10">
    <source>
        <dbReference type="Proteomes" id="UP000236311"/>
    </source>
</evidence>
<dbReference type="OrthoDB" id="9808602at2"/>
<evidence type="ECO:0000256" key="6">
    <source>
        <dbReference type="ARBA" id="ARBA00023136"/>
    </source>
</evidence>
<evidence type="ECO:0000256" key="7">
    <source>
        <dbReference type="SAM" id="Phobius"/>
    </source>
</evidence>
<dbReference type="PANTHER" id="PTHR30576:SF10">
    <property type="entry name" value="SLL5057 PROTEIN"/>
    <property type="match status" value="1"/>
</dbReference>
<sequence>MYRKRAGGWLKHFDFILLDVLCLQAAFMLAYAVRMGPSSPYGDGEYRGIGIVLLLAAVAAALLSGTFSGVLRRGFYEEFTMTLRHACLVEVIGVLYLFTAQKSVGGARFVIYLTGILYICTGYFSRLLWKALLLKRKAAEGERRSLLVVTESGMVQEVLADLRSQETEQFNITGIALLDRKRKADAVREAKEWIYDLPVKREQEDIEVVAGAEDIIEAVCRSWVDEALIALPRSVPYPEELVEKLAGMGVVVHVSVFRAGSETGMRQFVDHLGEYTVLTTSISYATPLQQFVKRAMDIAGGIVGCVMTAVLFLFLAPAILAASPGPVFFTQERVGRNGKKFKIYKFRSMYVDAEKRKKELLEKNRHGDGLMFKLEGDPRIIGCKVRPDGRVKKGLGNFMRDYSLDEFPQFFNVLKGDMSLVGTRPPTVDEWERYEPHHRARLAVRPGITGLWQVSGRSKITDFEEVVRLDTKYITEWSMGMDLRILFRTVGAVLGRDGAM</sequence>
<dbReference type="Pfam" id="PF02397">
    <property type="entry name" value="Bac_transf"/>
    <property type="match status" value="1"/>
</dbReference>
<name>A0A2K4ZCF5_9FIRM</name>
<dbReference type="AlphaFoldDB" id="A0A2K4ZCF5"/>
<dbReference type="NCBIfam" id="TIGR03025">
    <property type="entry name" value="EPS_sugtrans"/>
    <property type="match status" value="1"/>
</dbReference>
<evidence type="ECO:0000259" key="8">
    <source>
        <dbReference type="Pfam" id="PF02397"/>
    </source>
</evidence>
<feature type="domain" description="Bacterial sugar transferase" evidence="8">
    <location>
        <begin position="293"/>
        <end position="494"/>
    </location>
</feature>
<evidence type="ECO:0000256" key="4">
    <source>
        <dbReference type="ARBA" id="ARBA00022692"/>
    </source>
</evidence>
<dbReference type="InterPro" id="IPR003362">
    <property type="entry name" value="Bact_transf"/>
</dbReference>
<feature type="transmembrane region" description="Helical" evidence="7">
    <location>
        <begin position="48"/>
        <end position="70"/>
    </location>
</feature>
<evidence type="ECO:0000313" key="9">
    <source>
        <dbReference type="EMBL" id="SOY28147.1"/>
    </source>
</evidence>
<dbReference type="GO" id="GO:0016780">
    <property type="term" value="F:phosphotransferase activity, for other substituted phosphate groups"/>
    <property type="evidence" value="ECO:0007669"/>
    <property type="project" value="TreeGrafter"/>
</dbReference>
<evidence type="ECO:0000256" key="5">
    <source>
        <dbReference type="ARBA" id="ARBA00022989"/>
    </source>
</evidence>
<dbReference type="GO" id="GO:0016020">
    <property type="term" value="C:membrane"/>
    <property type="evidence" value="ECO:0007669"/>
    <property type="project" value="UniProtKB-SubCell"/>
</dbReference>